<reference evidence="1 2" key="1">
    <citation type="journal article" date="2023" name="IScience">
        <title>Expanded male sex-determining region conserved during the evolution of homothallism in the green alga Volvox.</title>
        <authorList>
            <person name="Yamamoto K."/>
            <person name="Matsuzaki R."/>
            <person name="Mahakham W."/>
            <person name="Heman W."/>
            <person name="Sekimoto H."/>
            <person name="Kawachi M."/>
            <person name="Minakuchi Y."/>
            <person name="Toyoda A."/>
            <person name="Nozaki H."/>
        </authorList>
    </citation>
    <scope>NUCLEOTIDE SEQUENCE [LARGE SCALE GENOMIC DNA]</scope>
    <source>
        <strain evidence="1 2">NIES-4468</strain>
    </source>
</reference>
<dbReference type="PANTHER" id="PTHR35716">
    <property type="entry name" value="OS05G0574700 PROTEIN-RELATED"/>
    <property type="match status" value="1"/>
</dbReference>
<accession>A0ABQ5RMK4</accession>
<proteinExistence type="predicted"/>
<keyword evidence="2" id="KW-1185">Reference proteome</keyword>
<gene>
    <name evidence="1" type="ORF">VaNZ11_000156</name>
</gene>
<dbReference type="Proteomes" id="UP001165090">
    <property type="component" value="Unassembled WGS sequence"/>
</dbReference>
<comment type="caution">
    <text evidence="1">The sequence shown here is derived from an EMBL/GenBank/DDBJ whole genome shotgun (WGS) entry which is preliminary data.</text>
</comment>
<evidence type="ECO:0000313" key="2">
    <source>
        <dbReference type="Proteomes" id="UP001165090"/>
    </source>
</evidence>
<organism evidence="1 2">
    <name type="scientific">Volvox africanus</name>
    <dbReference type="NCBI Taxonomy" id="51714"/>
    <lineage>
        <taxon>Eukaryota</taxon>
        <taxon>Viridiplantae</taxon>
        <taxon>Chlorophyta</taxon>
        <taxon>core chlorophytes</taxon>
        <taxon>Chlorophyceae</taxon>
        <taxon>CS clade</taxon>
        <taxon>Chlamydomonadales</taxon>
        <taxon>Volvocaceae</taxon>
        <taxon>Volvox</taxon>
    </lineage>
</organism>
<protein>
    <submittedName>
        <fullName evidence="1">Uncharacterized protein</fullName>
    </submittedName>
</protein>
<evidence type="ECO:0000313" key="1">
    <source>
        <dbReference type="EMBL" id="GLI58438.1"/>
    </source>
</evidence>
<sequence length="252" mass="28089">MISTRATFIYAMAAVPVPSRGTARLGCLARPMMSPFKGGRLQFRKRVLKTFCLSAEDECKDGAGNLGEVFNQFVFLKGIKSPAAAGQRLNPSPLLPPTAVLEQTMSMLQRNDWPEPDSGVLAAFNLTLPAKDVHESRTVRSWRAAEEWLSWERFHALLHVSYNPLINCDSWRMVSPLVFPSERFDNKAIQAVEVRARPRQGPTLAPGAHAASPDIITALRSYTYTFCWERVESGSFKDCWLISGVRVGNYAL</sequence>
<dbReference type="PANTHER" id="PTHR35716:SF4">
    <property type="entry name" value="ARGININE DECARBOXYLASE"/>
    <property type="match status" value="1"/>
</dbReference>
<name>A0ABQ5RMK4_9CHLO</name>
<dbReference type="EMBL" id="BSDZ01000003">
    <property type="protein sequence ID" value="GLI58438.1"/>
    <property type="molecule type" value="Genomic_DNA"/>
</dbReference>